<dbReference type="InterPro" id="IPR018060">
    <property type="entry name" value="HTH_AraC"/>
</dbReference>
<evidence type="ECO:0000313" key="5">
    <source>
        <dbReference type="Proteomes" id="UP000287394"/>
    </source>
</evidence>
<dbReference type="SUPFAM" id="SSF46689">
    <property type="entry name" value="Homeodomain-like"/>
    <property type="match status" value="2"/>
</dbReference>
<dbReference type="AlphaFoldDB" id="A0A402D6L9"/>
<dbReference type="InterPro" id="IPR050204">
    <property type="entry name" value="AraC_XylS_family_regulators"/>
</dbReference>
<dbReference type="Gene3D" id="2.60.120.10">
    <property type="entry name" value="Jelly Rolls"/>
    <property type="match status" value="1"/>
</dbReference>
<dbReference type="EMBL" id="AP025739">
    <property type="protein sequence ID" value="BDI30588.1"/>
    <property type="molecule type" value="Genomic_DNA"/>
</dbReference>
<dbReference type="GO" id="GO:0003700">
    <property type="term" value="F:DNA-binding transcription factor activity"/>
    <property type="evidence" value="ECO:0007669"/>
    <property type="project" value="InterPro"/>
</dbReference>
<dbReference type="Proteomes" id="UP000287394">
    <property type="component" value="Chromosome"/>
</dbReference>
<evidence type="ECO:0000256" key="1">
    <source>
        <dbReference type="ARBA" id="ARBA00023015"/>
    </source>
</evidence>
<dbReference type="SMART" id="SM00342">
    <property type="entry name" value="HTH_ARAC"/>
    <property type="match status" value="1"/>
</dbReference>
<dbReference type="PROSITE" id="PS01124">
    <property type="entry name" value="HTH_ARAC_FAMILY_2"/>
    <property type="match status" value="1"/>
</dbReference>
<dbReference type="Gene3D" id="1.10.10.60">
    <property type="entry name" value="Homeodomain-like"/>
    <property type="match status" value="2"/>
</dbReference>
<dbReference type="OrthoDB" id="9778008at2"/>
<name>A0A402D6L9_9BACT</name>
<dbReference type="SUPFAM" id="SSF51182">
    <property type="entry name" value="RmlC-like cupins"/>
    <property type="match status" value="1"/>
</dbReference>
<dbReference type="Pfam" id="PF12833">
    <property type="entry name" value="HTH_18"/>
    <property type="match status" value="1"/>
</dbReference>
<proteinExistence type="predicted"/>
<dbReference type="PANTHER" id="PTHR46796">
    <property type="entry name" value="HTH-TYPE TRANSCRIPTIONAL ACTIVATOR RHAS-RELATED"/>
    <property type="match status" value="1"/>
</dbReference>
<dbReference type="InterPro" id="IPR011051">
    <property type="entry name" value="RmlC_Cupin_sf"/>
</dbReference>
<keyword evidence="2" id="KW-0238">DNA-binding</keyword>
<dbReference type="KEGG" id="ccot:CCAX7_26390"/>
<evidence type="ECO:0000313" key="4">
    <source>
        <dbReference type="EMBL" id="BDI30588.1"/>
    </source>
</evidence>
<dbReference type="InterPro" id="IPR003313">
    <property type="entry name" value="AraC-bd"/>
</dbReference>
<gene>
    <name evidence="4" type="ORF">CCAX7_26390</name>
</gene>
<keyword evidence="3" id="KW-0804">Transcription</keyword>
<evidence type="ECO:0000256" key="2">
    <source>
        <dbReference type="ARBA" id="ARBA00023125"/>
    </source>
</evidence>
<dbReference type="RefSeq" id="WP_119325092.1">
    <property type="nucleotide sequence ID" value="NZ_AP025739.1"/>
</dbReference>
<dbReference type="InterPro" id="IPR014710">
    <property type="entry name" value="RmlC-like_jellyroll"/>
</dbReference>
<dbReference type="Pfam" id="PF02311">
    <property type="entry name" value="AraC_binding"/>
    <property type="match status" value="1"/>
</dbReference>
<keyword evidence="1" id="KW-0805">Transcription regulation</keyword>
<evidence type="ECO:0000256" key="3">
    <source>
        <dbReference type="ARBA" id="ARBA00023163"/>
    </source>
</evidence>
<dbReference type="GO" id="GO:0043565">
    <property type="term" value="F:sequence-specific DNA binding"/>
    <property type="evidence" value="ECO:0007669"/>
    <property type="project" value="InterPro"/>
</dbReference>
<organism evidence="4 5">
    <name type="scientific">Capsulimonas corticalis</name>
    <dbReference type="NCBI Taxonomy" id="2219043"/>
    <lineage>
        <taxon>Bacteria</taxon>
        <taxon>Bacillati</taxon>
        <taxon>Armatimonadota</taxon>
        <taxon>Armatimonadia</taxon>
        <taxon>Capsulimonadales</taxon>
        <taxon>Capsulimonadaceae</taxon>
        <taxon>Capsulimonas</taxon>
    </lineage>
</organism>
<dbReference type="InterPro" id="IPR009057">
    <property type="entry name" value="Homeodomain-like_sf"/>
</dbReference>
<accession>A0A402D6L9</accession>
<keyword evidence="5" id="KW-1185">Reference proteome</keyword>
<sequence length="286" mass="32190">MGAKFSFLAGYRYDTRIPEWRGGSIHRIAVSTPMASGHLHPELEINLVLSGRAVYLLGDRRYELRRNSLVWLFPEQDHMMIEASADYSMWLGLFRPELIAQACRSAEGAVLTQANPEGYFCRQLAEDAARSLEGVFAGVAGAADDRDRYYTGLGWALLSAWSAHRAAEDTAPDTELHPSVDKAVRLIRSNEAPESLEDLAREAHLSLSRLSRLFREQTGLSLIEFRNRQRLERFARIYGKGGGHSILEAALDAGFGSYPQFHRVFTEHMGCGPAEYRRRLRKQPHG</sequence>
<reference evidence="4 5" key="1">
    <citation type="journal article" date="2019" name="Int. J. Syst. Evol. Microbiol.">
        <title>Capsulimonas corticalis gen. nov., sp. nov., an aerobic capsulated bacterium, of a novel bacterial order, Capsulimonadales ord. nov., of the class Armatimonadia of the phylum Armatimonadetes.</title>
        <authorList>
            <person name="Li J."/>
            <person name="Kudo C."/>
            <person name="Tonouchi A."/>
        </authorList>
    </citation>
    <scope>NUCLEOTIDE SEQUENCE [LARGE SCALE GENOMIC DNA]</scope>
    <source>
        <strain evidence="4 5">AX-7</strain>
    </source>
</reference>
<protein>
    <submittedName>
        <fullName evidence="4">Uncharacterized protein</fullName>
    </submittedName>
</protein>